<dbReference type="Pfam" id="PF00501">
    <property type="entry name" value="AMP-binding"/>
    <property type="match status" value="1"/>
</dbReference>
<keyword evidence="2" id="KW-0808">Transferase</keyword>
<protein>
    <submittedName>
        <fullName evidence="2">2-acylglycerophosphoethanolamine acyltransferase</fullName>
    </submittedName>
</protein>
<dbReference type="Proteomes" id="UP000308054">
    <property type="component" value="Unassembled WGS sequence"/>
</dbReference>
<evidence type="ECO:0000259" key="1">
    <source>
        <dbReference type="Pfam" id="PF00501"/>
    </source>
</evidence>
<dbReference type="PANTHER" id="PTHR43767:SF1">
    <property type="entry name" value="NONRIBOSOMAL PEPTIDE SYNTHASE PES1 (EUROFUNG)-RELATED"/>
    <property type="match status" value="1"/>
</dbReference>
<keyword evidence="2" id="KW-0012">Acyltransferase</keyword>
<dbReference type="Gene3D" id="3.40.50.12780">
    <property type="entry name" value="N-terminal domain of ligase-like"/>
    <property type="match status" value="1"/>
</dbReference>
<dbReference type="RefSeq" id="WP_135994236.1">
    <property type="nucleotide sequence ID" value="NZ_CP071057.1"/>
</dbReference>
<keyword evidence="3" id="KW-1185">Reference proteome</keyword>
<feature type="domain" description="AMP-dependent synthetase/ligase" evidence="1">
    <location>
        <begin position="41"/>
        <end position="383"/>
    </location>
</feature>
<comment type="caution">
    <text evidence="2">The sequence shown here is derived from an EMBL/GenBank/DDBJ whole genome shotgun (WGS) entry which is preliminary data.</text>
</comment>
<name>A0A4S2H2C1_9PROT</name>
<dbReference type="InterPro" id="IPR045851">
    <property type="entry name" value="AMP-bd_C_sf"/>
</dbReference>
<sequence>MAETFEGPELTLPDDFPKTLFQGLLDAESGHGGSTRIVEDADFGAMSYRELIRAALALARHLSQITERGEHVGVFLPTGVPAAIVFFALQAGGRVPAFFNYGQDAKTVAGACETAGVKRVISSRTFVKAGDLQDTEDALAEHAGIVHLEDLKDATGILDKAYGAAGEALPALVPDPADPEDVAVILFTSGTTGAPKGVALSHANILANIAQCRQHIEFEPDWVFFSPLPVFHSLGLTGGMLLPILTGRRTVLHPNPLERKTIIERLHETGANVLVATDAFARLYAREAGEGELDTLKYLVLGGEPVHDKTRELWDEHSPAVLIEGYGLSETAPVVALNRPDANRPDSVGTLVPGMEAKLEEVEGVSEGRELHVRGPNLMIGYLDPDDPGRIVAYEKDWFDTGDLASVDEDGFITITGRVKRFAEIGGEMISLDRVERAARDLWSEANHAAMAVEREEGETIVLVSDAEEAGREAFSGYVSEHDLDKRLVPGRVVRVNSTPMTPTGSPDYPRIRDIVREEAEGEPTT</sequence>
<organism evidence="2 3">
    <name type="scientific">Marinicauda algicola</name>
    <dbReference type="NCBI Taxonomy" id="2029849"/>
    <lineage>
        <taxon>Bacteria</taxon>
        <taxon>Pseudomonadati</taxon>
        <taxon>Pseudomonadota</taxon>
        <taxon>Alphaproteobacteria</taxon>
        <taxon>Maricaulales</taxon>
        <taxon>Maricaulaceae</taxon>
        <taxon>Marinicauda</taxon>
    </lineage>
</organism>
<dbReference type="SUPFAM" id="SSF56801">
    <property type="entry name" value="Acetyl-CoA synthetase-like"/>
    <property type="match status" value="1"/>
</dbReference>
<dbReference type="InterPro" id="IPR042099">
    <property type="entry name" value="ANL_N_sf"/>
</dbReference>
<dbReference type="PROSITE" id="PS00455">
    <property type="entry name" value="AMP_BINDING"/>
    <property type="match status" value="1"/>
</dbReference>
<accession>A0A4S2H2C1</accession>
<dbReference type="OrthoDB" id="6187882at2"/>
<evidence type="ECO:0000313" key="2">
    <source>
        <dbReference type="EMBL" id="TGY89737.1"/>
    </source>
</evidence>
<dbReference type="PANTHER" id="PTHR43767">
    <property type="entry name" value="LONG-CHAIN-FATTY-ACID--COA LIGASE"/>
    <property type="match status" value="1"/>
</dbReference>
<proteinExistence type="predicted"/>
<dbReference type="AlphaFoldDB" id="A0A4S2H2C1"/>
<dbReference type="Gene3D" id="3.30.300.30">
    <property type="match status" value="1"/>
</dbReference>
<dbReference type="EMBL" id="SRXW01000001">
    <property type="protein sequence ID" value="TGY89737.1"/>
    <property type="molecule type" value="Genomic_DNA"/>
</dbReference>
<dbReference type="GO" id="GO:0016746">
    <property type="term" value="F:acyltransferase activity"/>
    <property type="evidence" value="ECO:0007669"/>
    <property type="project" value="UniProtKB-KW"/>
</dbReference>
<gene>
    <name evidence="2" type="ORF">E5163_00925</name>
</gene>
<dbReference type="InterPro" id="IPR000873">
    <property type="entry name" value="AMP-dep_synth/lig_dom"/>
</dbReference>
<evidence type="ECO:0000313" key="3">
    <source>
        <dbReference type="Proteomes" id="UP000308054"/>
    </source>
</evidence>
<dbReference type="GO" id="GO:0016878">
    <property type="term" value="F:acid-thiol ligase activity"/>
    <property type="evidence" value="ECO:0007669"/>
    <property type="project" value="UniProtKB-ARBA"/>
</dbReference>
<dbReference type="InterPro" id="IPR050237">
    <property type="entry name" value="ATP-dep_AMP-bd_enzyme"/>
</dbReference>
<reference evidence="2 3" key="1">
    <citation type="journal article" date="2017" name="Int. J. Syst. Evol. Microbiol.">
        <title>Marinicauda algicola sp. nov., isolated from a marine red alga Rhodosorus marinus.</title>
        <authorList>
            <person name="Jeong S.E."/>
            <person name="Jeon S.H."/>
            <person name="Chun B.H."/>
            <person name="Kim D.W."/>
            <person name="Jeon C.O."/>
        </authorList>
    </citation>
    <scope>NUCLEOTIDE SEQUENCE [LARGE SCALE GENOMIC DNA]</scope>
    <source>
        <strain evidence="2 3">JCM 31718</strain>
    </source>
</reference>
<dbReference type="InterPro" id="IPR020845">
    <property type="entry name" value="AMP-binding_CS"/>
</dbReference>